<keyword evidence="4" id="KW-0964">Secreted</keyword>
<sequence length="368" mass="38731">MRFDLLTLAALGSLAVAAPAPHDVAERDLVERSSCTFTDAASAKAGVKKCSSSILKNIKVPAGQTLDLSGAKKGSTVTFEGTTTFGYKEWKGPLIRLGGESVTFTAASGAVIDAQGERWWDSKGTNGGKTKPKFMYAHKLQSSYVKNLHIKNTPVQAISVQGNDVHIEGVTIDNSAGDSKGGHNTDAFDISDSNGVYISGAKVYNQDDCLAINSGENIYFDSGYCSGGHGLSIGSVGGRDNNVVKGVHITNSHVVNSDNGVRIKTIYKKTGSVTDITYDNIQLENIAKYGIVIQQDYENGSPTGTPSNTIPIKDVTINKITGSVESSAQPVYILCGSGSCADWTWKGVDISGGKEKKSCKNVPSGASC</sequence>
<feature type="active site" evidence="14">
    <location>
        <position position="229"/>
    </location>
</feature>
<evidence type="ECO:0000256" key="2">
    <source>
        <dbReference type="ARBA" id="ARBA00008834"/>
    </source>
</evidence>
<dbReference type="GO" id="GO:0071555">
    <property type="term" value="P:cell wall organization"/>
    <property type="evidence" value="ECO:0007669"/>
    <property type="project" value="UniProtKB-KW"/>
</dbReference>
<comment type="similarity">
    <text evidence="2 15">Belongs to the glycosyl hydrolase 28 family.</text>
</comment>
<evidence type="ECO:0000256" key="3">
    <source>
        <dbReference type="ARBA" id="ARBA00012736"/>
    </source>
</evidence>
<evidence type="ECO:0000256" key="9">
    <source>
        <dbReference type="ARBA" id="ARBA00023157"/>
    </source>
</evidence>
<dbReference type="SUPFAM" id="SSF51126">
    <property type="entry name" value="Pectin lyase-like"/>
    <property type="match status" value="1"/>
</dbReference>
<keyword evidence="10 15" id="KW-0326">Glycosidase</keyword>
<evidence type="ECO:0000256" key="15">
    <source>
        <dbReference type="RuleBase" id="RU361169"/>
    </source>
</evidence>
<evidence type="ECO:0000256" key="13">
    <source>
        <dbReference type="ARBA" id="ARBA00037707"/>
    </source>
</evidence>
<comment type="function">
    <text evidence="13">Involved in maceration and soft-rotting of plant tissue. Hydrolyzes the 1,4-alpha glycosidic bonds of de-esterified pectate in the smooth region of the plant cell wall.</text>
</comment>
<keyword evidence="8" id="KW-0865">Zymogen</keyword>
<dbReference type="AlphaFoldDB" id="A0A1L9WG67"/>
<evidence type="ECO:0000256" key="10">
    <source>
        <dbReference type="ARBA" id="ARBA00023295"/>
    </source>
</evidence>
<keyword evidence="18" id="KW-1185">Reference proteome</keyword>
<dbReference type="STRING" id="690307.A0A1L9WG67"/>
<keyword evidence="7 15" id="KW-0378">Hydrolase</keyword>
<proteinExistence type="inferred from homology"/>
<dbReference type="EMBL" id="KV878991">
    <property type="protein sequence ID" value="OJJ95097.1"/>
    <property type="molecule type" value="Genomic_DNA"/>
</dbReference>
<dbReference type="OMA" id="SKYVSGW"/>
<comment type="subcellular location">
    <subcellularLocation>
        <location evidence="1">Secreted</location>
    </subcellularLocation>
</comment>
<dbReference type="InterPro" id="IPR000743">
    <property type="entry name" value="Glyco_hydro_28"/>
</dbReference>
<dbReference type="OrthoDB" id="1546079at2759"/>
<dbReference type="SMART" id="SM00710">
    <property type="entry name" value="PbH1"/>
    <property type="match status" value="4"/>
</dbReference>
<evidence type="ECO:0000313" key="17">
    <source>
        <dbReference type="EMBL" id="OJJ95097.1"/>
    </source>
</evidence>
<dbReference type="Pfam" id="PF00295">
    <property type="entry name" value="Glyco_hydro_28"/>
    <property type="match status" value="1"/>
</dbReference>
<dbReference type="Gene3D" id="2.160.20.10">
    <property type="entry name" value="Single-stranded right-handed beta-helix, Pectin lyase-like"/>
    <property type="match status" value="1"/>
</dbReference>
<dbReference type="PANTHER" id="PTHR31884">
    <property type="entry name" value="POLYGALACTURONASE"/>
    <property type="match status" value="1"/>
</dbReference>
<dbReference type="Proteomes" id="UP000184546">
    <property type="component" value="Unassembled WGS sequence"/>
</dbReference>
<keyword evidence="11" id="KW-0961">Cell wall biogenesis/degradation</keyword>
<evidence type="ECO:0000256" key="11">
    <source>
        <dbReference type="ARBA" id="ARBA00023316"/>
    </source>
</evidence>
<dbReference type="PROSITE" id="PS00502">
    <property type="entry name" value="POLYGALACTURONASE"/>
    <property type="match status" value="1"/>
</dbReference>
<dbReference type="GeneID" id="30979867"/>
<evidence type="ECO:0000256" key="6">
    <source>
        <dbReference type="ARBA" id="ARBA00022737"/>
    </source>
</evidence>
<dbReference type="GO" id="GO:0005576">
    <property type="term" value="C:extracellular region"/>
    <property type="evidence" value="ECO:0007669"/>
    <property type="project" value="UniProtKB-SubCell"/>
</dbReference>
<dbReference type="InterPro" id="IPR050434">
    <property type="entry name" value="Glycosyl_hydrlase_28"/>
</dbReference>
<dbReference type="GO" id="GO:0004650">
    <property type="term" value="F:polygalacturonase activity"/>
    <property type="evidence" value="ECO:0007669"/>
    <property type="project" value="UniProtKB-EC"/>
</dbReference>
<dbReference type="InterPro" id="IPR011050">
    <property type="entry name" value="Pectin_lyase_fold/virulence"/>
</dbReference>
<dbReference type="EC" id="3.2.1.15" evidence="3"/>
<evidence type="ECO:0000256" key="4">
    <source>
        <dbReference type="ARBA" id="ARBA00022525"/>
    </source>
</evidence>
<feature type="signal peptide" evidence="16">
    <location>
        <begin position="1"/>
        <end position="17"/>
    </location>
</feature>
<evidence type="ECO:0000256" key="16">
    <source>
        <dbReference type="SAM" id="SignalP"/>
    </source>
</evidence>
<name>A0A1L9WG67_ASPA1</name>
<keyword evidence="5 16" id="KW-0732">Signal</keyword>
<evidence type="ECO:0000256" key="8">
    <source>
        <dbReference type="ARBA" id="ARBA00023145"/>
    </source>
</evidence>
<dbReference type="InterPro" id="IPR006626">
    <property type="entry name" value="PbH1"/>
</dbReference>
<protein>
    <recommendedName>
        <fullName evidence="3">endo-polygalacturonase</fullName>
        <ecNumber evidence="3">3.2.1.15</ecNumber>
    </recommendedName>
</protein>
<accession>A0A1L9WG67</accession>
<feature type="non-terminal residue" evidence="17">
    <location>
        <position position="1"/>
    </location>
</feature>
<gene>
    <name evidence="17" type="ORF">ASPACDRAFT_82240</name>
</gene>
<dbReference type="RefSeq" id="XP_020051437.1">
    <property type="nucleotide sequence ID" value="XM_020206053.1"/>
</dbReference>
<evidence type="ECO:0000256" key="5">
    <source>
        <dbReference type="ARBA" id="ARBA00022729"/>
    </source>
</evidence>
<reference evidence="18" key="1">
    <citation type="journal article" date="2017" name="Genome Biol.">
        <title>Comparative genomics reveals high biological diversity and specific adaptations in the industrially and medically important fungal genus Aspergillus.</title>
        <authorList>
            <person name="de Vries R.P."/>
            <person name="Riley R."/>
            <person name="Wiebenga A."/>
            <person name="Aguilar-Osorio G."/>
            <person name="Amillis S."/>
            <person name="Uchima C.A."/>
            <person name="Anderluh G."/>
            <person name="Asadollahi M."/>
            <person name="Askin M."/>
            <person name="Barry K."/>
            <person name="Battaglia E."/>
            <person name="Bayram O."/>
            <person name="Benocci T."/>
            <person name="Braus-Stromeyer S.A."/>
            <person name="Caldana C."/>
            <person name="Canovas D."/>
            <person name="Cerqueira G.C."/>
            <person name="Chen F."/>
            <person name="Chen W."/>
            <person name="Choi C."/>
            <person name="Clum A."/>
            <person name="Dos Santos R.A."/>
            <person name="Damasio A.R."/>
            <person name="Diallinas G."/>
            <person name="Emri T."/>
            <person name="Fekete E."/>
            <person name="Flipphi M."/>
            <person name="Freyberg S."/>
            <person name="Gallo A."/>
            <person name="Gournas C."/>
            <person name="Habgood R."/>
            <person name="Hainaut M."/>
            <person name="Harispe M.L."/>
            <person name="Henrissat B."/>
            <person name="Hilden K.S."/>
            <person name="Hope R."/>
            <person name="Hossain A."/>
            <person name="Karabika E."/>
            <person name="Karaffa L."/>
            <person name="Karanyi Z."/>
            <person name="Krasevec N."/>
            <person name="Kuo A."/>
            <person name="Kusch H."/>
            <person name="LaButti K."/>
            <person name="Lagendijk E.L."/>
            <person name="Lapidus A."/>
            <person name="Levasseur A."/>
            <person name="Lindquist E."/>
            <person name="Lipzen A."/>
            <person name="Logrieco A.F."/>
            <person name="MacCabe A."/>
            <person name="Maekelae M.R."/>
            <person name="Malavazi I."/>
            <person name="Melin P."/>
            <person name="Meyer V."/>
            <person name="Mielnichuk N."/>
            <person name="Miskei M."/>
            <person name="Molnar A.P."/>
            <person name="Mule G."/>
            <person name="Ngan C.Y."/>
            <person name="Orejas M."/>
            <person name="Orosz E."/>
            <person name="Ouedraogo J.P."/>
            <person name="Overkamp K.M."/>
            <person name="Park H.-S."/>
            <person name="Perrone G."/>
            <person name="Piumi F."/>
            <person name="Punt P.J."/>
            <person name="Ram A.F."/>
            <person name="Ramon A."/>
            <person name="Rauscher S."/>
            <person name="Record E."/>
            <person name="Riano-Pachon D.M."/>
            <person name="Robert V."/>
            <person name="Roehrig J."/>
            <person name="Ruller R."/>
            <person name="Salamov A."/>
            <person name="Salih N.S."/>
            <person name="Samson R.A."/>
            <person name="Sandor E."/>
            <person name="Sanguinetti M."/>
            <person name="Schuetze T."/>
            <person name="Sepcic K."/>
            <person name="Shelest E."/>
            <person name="Sherlock G."/>
            <person name="Sophianopoulou V."/>
            <person name="Squina F.M."/>
            <person name="Sun H."/>
            <person name="Susca A."/>
            <person name="Todd R.B."/>
            <person name="Tsang A."/>
            <person name="Unkles S.E."/>
            <person name="van de Wiele N."/>
            <person name="van Rossen-Uffink D."/>
            <person name="Oliveira J.V."/>
            <person name="Vesth T.C."/>
            <person name="Visser J."/>
            <person name="Yu J.-H."/>
            <person name="Zhou M."/>
            <person name="Andersen M.R."/>
            <person name="Archer D.B."/>
            <person name="Baker S.E."/>
            <person name="Benoit I."/>
            <person name="Brakhage A.A."/>
            <person name="Braus G.H."/>
            <person name="Fischer R."/>
            <person name="Frisvad J.C."/>
            <person name="Goldman G.H."/>
            <person name="Houbraken J."/>
            <person name="Oakley B."/>
            <person name="Pocsi I."/>
            <person name="Scazzocchio C."/>
            <person name="Seiboth B."/>
            <person name="vanKuyk P.A."/>
            <person name="Wortman J."/>
            <person name="Dyer P.S."/>
            <person name="Grigoriev I.V."/>
        </authorList>
    </citation>
    <scope>NUCLEOTIDE SEQUENCE [LARGE SCALE GENOMIC DNA]</scope>
    <source>
        <strain evidence="18">ATCC 16872 / CBS 172.66 / WB 5094</strain>
    </source>
</reference>
<evidence type="ECO:0000256" key="12">
    <source>
        <dbReference type="ARBA" id="ARBA00034074"/>
    </source>
</evidence>
<dbReference type="GO" id="GO:0047911">
    <property type="term" value="F:galacturan 1,4-alpha-galacturonidase activity"/>
    <property type="evidence" value="ECO:0007669"/>
    <property type="project" value="UniProtKB-ARBA"/>
</dbReference>
<evidence type="ECO:0000256" key="7">
    <source>
        <dbReference type="ARBA" id="ARBA00022801"/>
    </source>
</evidence>
<evidence type="ECO:0000256" key="1">
    <source>
        <dbReference type="ARBA" id="ARBA00004613"/>
    </source>
</evidence>
<evidence type="ECO:0000313" key="18">
    <source>
        <dbReference type="Proteomes" id="UP000184546"/>
    </source>
</evidence>
<dbReference type="InterPro" id="IPR012334">
    <property type="entry name" value="Pectin_lyas_fold"/>
</dbReference>
<dbReference type="GO" id="GO:0045490">
    <property type="term" value="P:pectin catabolic process"/>
    <property type="evidence" value="ECO:0007669"/>
    <property type="project" value="TreeGrafter"/>
</dbReference>
<keyword evidence="9" id="KW-1015">Disulfide bond</keyword>
<dbReference type="FunFam" id="2.160.20.10:FF:000002">
    <property type="entry name" value="Endopolygalacturonase D"/>
    <property type="match status" value="1"/>
</dbReference>
<feature type="chain" id="PRO_5013019050" description="endo-polygalacturonase" evidence="16">
    <location>
        <begin position="18"/>
        <end position="368"/>
    </location>
</feature>
<organism evidence="17 18">
    <name type="scientific">Aspergillus aculeatus (strain ATCC 16872 / CBS 172.66 / WB 5094)</name>
    <dbReference type="NCBI Taxonomy" id="690307"/>
    <lineage>
        <taxon>Eukaryota</taxon>
        <taxon>Fungi</taxon>
        <taxon>Dikarya</taxon>
        <taxon>Ascomycota</taxon>
        <taxon>Pezizomycotina</taxon>
        <taxon>Eurotiomycetes</taxon>
        <taxon>Eurotiomycetidae</taxon>
        <taxon>Eurotiales</taxon>
        <taxon>Aspergillaceae</taxon>
        <taxon>Aspergillus</taxon>
        <taxon>Aspergillus subgen. Circumdati</taxon>
    </lineage>
</organism>
<evidence type="ECO:0000256" key="14">
    <source>
        <dbReference type="PROSITE-ProRule" id="PRU10052"/>
    </source>
</evidence>
<dbReference type="PANTHER" id="PTHR31884:SF13">
    <property type="entry name" value="ENDOPOLYGALACTURONASE B"/>
    <property type="match status" value="1"/>
</dbReference>
<comment type="catalytic activity">
    <reaction evidence="12">
        <text>(1,4-alpha-D-galacturonosyl)n+m + H2O = (1,4-alpha-D-galacturonosyl)n + (1,4-alpha-D-galacturonosyl)m.</text>
        <dbReference type="EC" id="3.2.1.15"/>
    </reaction>
</comment>
<keyword evidence="6" id="KW-0677">Repeat</keyword>
<dbReference type="VEuPathDB" id="FungiDB:ASPACDRAFT_82240"/>